<comment type="caution">
    <text evidence="1">The sequence shown here is derived from an EMBL/GenBank/DDBJ whole genome shotgun (WGS) entry which is preliminary data.</text>
</comment>
<evidence type="ECO:0008006" key="3">
    <source>
        <dbReference type="Google" id="ProtNLM"/>
    </source>
</evidence>
<gene>
    <name evidence="1" type="ORF">V5O48_017430</name>
</gene>
<proteinExistence type="predicted"/>
<evidence type="ECO:0000313" key="1">
    <source>
        <dbReference type="EMBL" id="KAL0564614.1"/>
    </source>
</evidence>
<reference evidence="1 2" key="1">
    <citation type="submission" date="2024-02" db="EMBL/GenBank/DDBJ databases">
        <title>A draft genome for the cacao thread blight pathogen Marasmius crinis-equi.</title>
        <authorList>
            <person name="Cohen S.P."/>
            <person name="Baruah I.K."/>
            <person name="Amoako-Attah I."/>
            <person name="Bukari Y."/>
            <person name="Meinhardt L.W."/>
            <person name="Bailey B.A."/>
        </authorList>
    </citation>
    <scope>NUCLEOTIDE SEQUENCE [LARGE SCALE GENOMIC DNA]</scope>
    <source>
        <strain evidence="1 2">GH-76</strain>
    </source>
</reference>
<protein>
    <recommendedName>
        <fullName evidence="3">F-box domain-containing protein</fullName>
    </recommendedName>
</protein>
<keyword evidence="2" id="KW-1185">Reference proteome</keyword>
<feature type="non-terminal residue" evidence="1">
    <location>
        <position position="1"/>
    </location>
</feature>
<evidence type="ECO:0000313" key="2">
    <source>
        <dbReference type="Proteomes" id="UP001465976"/>
    </source>
</evidence>
<organism evidence="1 2">
    <name type="scientific">Marasmius crinis-equi</name>
    <dbReference type="NCBI Taxonomy" id="585013"/>
    <lineage>
        <taxon>Eukaryota</taxon>
        <taxon>Fungi</taxon>
        <taxon>Dikarya</taxon>
        <taxon>Basidiomycota</taxon>
        <taxon>Agaricomycotina</taxon>
        <taxon>Agaricomycetes</taxon>
        <taxon>Agaricomycetidae</taxon>
        <taxon>Agaricales</taxon>
        <taxon>Marasmiineae</taxon>
        <taxon>Marasmiaceae</taxon>
        <taxon>Marasmius</taxon>
    </lineage>
</organism>
<accession>A0ABR3ENY9</accession>
<dbReference type="Proteomes" id="UP001465976">
    <property type="component" value="Unassembled WGS sequence"/>
</dbReference>
<name>A0ABR3ENY9_9AGAR</name>
<sequence length="538" mass="61434">RVLDEAVLEKLDYAPTRALILDARKPSSLMQAISMVTRAEDTSSLLTGNGELRRAEQLVDGFGIYTRGKSGLLLRIPPEILIEILSLCCSSGSDLIPGPQAELPPLILSRVSRYWRKLVLSTPRLWSQFALDIGYCKPELLSCYLERSDPALLDIQCSDLSGSDPPSFCADKDAVIYALLSHSKRWRSATLDLYSPREWKRALRAFPYTTTSPPSFPNLEALALWGRAFFTKGPEQDILHRLFPAPQPINSVSMAFYQRKPRSDTYIPINLHPESLTLDDPFREIGMLEILYRFPQVQELIIPYYALTWSSVLQLTIKPENRFRHEFLTRLSVRFCVGDEDEFYSPYWEEGSKYSLYLLFRTVTLPALKQLAVHRHHSQMGCQCRCRHQAKTLVWSWDSDGFKEMIERSRCTLDRLVLLGIPLRPSEMKRIVLTCSALTTFVYHEDGGMEATKELLDLLSERLLPVLRYLGISVVTSEEEEELKLARKFVEVLEARRRMGLPALELSLDLRRPLSPSTREILDGMSREAISSVLVSVD</sequence>
<dbReference type="EMBL" id="JBAHYK010002669">
    <property type="protein sequence ID" value="KAL0564614.1"/>
    <property type="molecule type" value="Genomic_DNA"/>
</dbReference>